<comment type="caution">
    <text evidence="2">The sequence shown here is derived from an EMBL/GenBank/DDBJ whole genome shotgun (WGS) entry which is preliminary data.</text>
</comment>
<dbReference type="Gene3D" id="2.50.20.10">
    <property type="entry name" value="Lipoprotein localisation LolA/LolB/LppX"/>
    <property type="match status" value="1"/>
</dbReference>
<dbReference type="Proteomes" id="UP000029554">
    <property type="component" value="Unassembled WGS sequence"/>
</dbReference>
<evidence type="ECO:0000313" key="3">
    <source>
        <dbReference type="Proteomes" id="UP000029554"/>
    </source>
</evidence>
<name>A0A095SVW5_9FLAO</name>
<protein>
    <recommendedName>
        <fullName evidence="4">Deoxyuridine 5'-triphosphate nucleotidohydrolase</fullName>
    </recommendedName>
</protein>
<dbReference type="Pfam" id="PF14125">
    <property type="entry name" value="DUF4292"/>
    <property type="match status" value="1"/>
</dbReference>
<accession>A0A095SVW5</accession>
<dbReference type="eggNOG" id="ENOG50320DW">
    <property type="taxonomic scope" value="Bacteria"/>
</dbReference>
<keyword evidence="1" id="KW-0732">Signal</keyword>
<dbReference type="RefSeq" id="WP_035124590.1">
    <property type="nucleotide sequence ID" value="NZ_JRHH01000002.1"/>
</dbReference>
<keyword evidence="3" id="KW-1185">Reference proteome</keyword>
<dbReference type="InterPro" id="IPR025634">
    <property type="entry name" value="DUF4292"/>
</dbReference>
<proteinExistence type="predicted"/>
<feature type="signal peptide" evidence="1">
    <location>
        <begin position="1"/>
        <end position="23"/>
    </location>
</feature>
<evidence type="ECO:0008006" key="4">
    <source>
        <dbReference type="Google" id="ProtNLM"/>
    </source>
</evidence>
<reference evidence="2 3" key="1">
    <citation type="submission" date="2014-09" db="EMBL/GenBank/DDBJ databases">
        <title>Whole Genome Shotgun of Flavobacterium aquatile LMG 4008.</title>
        <authorList>
            <person name="Gale A.N."/>
            <person name="Pipes S.E."/>
            <person name="Newman J.D."/>
        </authorList>
    </citation>
    <scope>NUCLEOTIDE SEQUENCE [LARGE SCALE GENOMIC DNA]</scope>
    <source>
        <strain evidence="2 3">LMG 4008</strain>
    </source>
</reference>
<feature type="chain" id="PRO_5001918040" description="Deoxyuridine 5'-triphosphate nucleotidohydrolase" evidence="1">
    <location>
        <begin position="24"/>
        <end position="255"/>
    </location>
</feature>
<dbReference type="EMBL" id="JRHH01000002">
    <property type="protein sequence ID" value="KGD68816.1"/>
    <property type="molecule type" value="Genomic_DNA"/>
</dbReference>
<evidence type="ECO:0000256" key="1">
    <source>
        <dbReference type="SAM" id="SignalP"/>
    </source>
</evidence>
<dbReference type="AlphaFoldDB" id="A0A095SVW5"/>
<dbReference type="OrthoDB" id="849114at2"/>
<dbReference type="STRING" id="1453498.LG45_03990"/>
<dbReference type="PROSITE" id="PS51257">
    <property type="entry name" value="PROKAR_LIPOPROTEIN"/>
    <property type="match status" value="1"/>
</dbReference>
<sequence>MKKIVSLLAIILMISCKSKAVLAESVATEIINSDKIIESHYNNKFDFSTLYIKAGARYEDDKNTQNVTAEIKIKKDEKILVSIRFLGITMAKALITPQSVQYYEKLNGNYFEGDYASLSQWLGTDLDFNKVQNLLIGQALDNLNNSKYTASIVDKMYKLEEVKNSNTKKTNYFEAENFLLKKQEIEQPEQDRKLQISYPEYQKLSDKIVPLKFAIEANQKKGKTNIDIDYKTITFNEDFSFPYSVPDGYERIYIK</sequence>
<evidence type="ECO:0000313" key="2">
    <source>
        <dbReference type="EMBL" id="KGD68816.1"/>
    </source>
</evidence>
<organism evidence="2 3">
    <name type="scientific">Flavobacterium aquatile LMG 4008 = ATCC 11947</name>
    <dbReference type="NCBI Taxonomy" id="1453498"/>
    <lineage>
        <taxon>Bacteria</taxon>
        <taxon>Pseudomonadati</taxon>
        <taxon>Bacteroidota</taxon>
        <taxon>Flavobacteriia</taxon>
        <taxon>Flavobacteriales</taxon>
        <taxon>Flavobacteriaceae</taxon>
        <taxon>Flavobacterium</taxon>
    </lineage>
</organism>
<gene>
    <name evidence="2" type="ORF">LG45_03990</name>
</gene>